<dbReference type="PANTHER" id="PTHR21706">
    <property type="entry name" value="TRANSMEMBRANE PROTEIN 65"/>
    <property type="match status" value="1"/>
</dbReference>
<organism evidence="6 7">
    <name type="scientific">Bursaphelenchus okinawaensis</name>
    <dbReference type="NCBI Taxonomy" id="465554"/>
    <lineage>
        <taxon>Eukaryota</taxon>
        <taxon>Metazoa</taxon>
        <taxon>Ecdysozoa</taxon>
        <taxon>Nematoda</taxon>
        <taxon>Chromadorea</taxon>
        <taxon>Rhabditida</taxon>
        <taxon>Tylenchina</taxon>
        <taxon>Tylenchomorpha</taxon>
        <taxon>Aphelenchoidea</taxon>
        <taxon>Aphelenchoididae</taxon>
        <taxon>Bursaphelenchus</taxon>
    </lineage>
</organism>
<evidence type="ECO:0000256" key="5">
    <source>
        <dbReference type="SAM" id="Phobius"/>
    </source>
</evidence>
<dbReference type="OrthoDB" id="430821at2759"/>
<dbReference type="GO" id="GO:0016020">
    <property type="term" value="C:membrane"/>
    <property type="evidence" value="ECO:0007669"/>
    <property type="project" value="UniProtKB-SubCell"/>
</dbReference>
<dbReference type="EMBL" id="CAJFCW020000002">
    <property type="protein sequence ID" value="CAG9099607.1"/>
    <property type="molecule type" value="Genomic_DNA"/>
</dbReference>
<dbReference type="GO" id="GO:0005739">
    <property type="term" value="C:mitochondrion"/>
    <property type="evidence" value="ECO:0007669"/>
    <property type="project" value="TreeGrafter"/>
</dbReference>
<accession>A0A811KBP6</accession>
<evidence type="ECO:0000313" key="6">
    <source>
        <dbReference type="EMBL" id="CAD5213203.1"/>
    </source>
</evidence>
<dbReference type="PANTHER" id="PTHR21706:SF15">
    <property type="entry name" value="TRANSMEMBRANE PROTEIN 65"/>
    <property type="match status" value="1"/>
</dbReference>
<keyword evidence="3 5" id="KW-1133">Transmembrane helix</keyword>
<dbReference type="Proteomes" id="UP000614601">
    <property type="component" value="Unassembled WGS sequence"/>
</dbReference>
<feature type="transmembrane region" description="Helical" evidence="5">
    <location>
        <begin position="122"/>
        <end position="141"/>
    </location>
</feature>
<evidence type="ECO:0000313" key="7">
    <source>
        <dbReference type="Proteomes" id="UP000614601"/>
    </source>
</evidence>
<reference evidence="6" key="1">
    <citation type="submission" date="2020-09" db="EMBL/GenBank/DDBJ databases">
        <authorList>
            <person name="Kikuchi T."/>
        </authorList>
    </citation>
    <scope>NUCLEOTIDE SEQUENCE</scope>
    <source>
        <strain evidence="6">SH1</strain>
    </source>
</reference>
<dbReference type="Pfam" id="PF10507">
    <property type="entry name" value="TMEM65"/>
    <property type="match status" value="1"/>
</dbReference>
<proteinExistence type="predicted"/>
<keyword evidence="4 5" id="KW-0472">Membrane</keyword>
<evidence type="ECO:0000256" key="4">
    <source>
        <dbReference type="ARBA" id="ARBA00023136"/>
    </source>
</evidence>
<keyword evidence="2 5" id="KW-0812">Transmembrane</keyword>
<dbReference type="AlphaFoldDB" id="A0A811KBP6"/>
<evidence type="ECO:0000256" key="3">
    <source>
        <dbReference type="ARBA" id="ARBA00022989"/>
    </source>
</evidence>
<sequence>MLELAIKETKCEKGTGGSSSAALVDRKELKQLFVFNLMPFIGFGILDNMLMILAGEYIEHSIGAVFTISTMAAAALGNTVSDVAGMGLAHYVEQFVVKMGIKQPALTAVQIESSRVRITVNAARTCGLIIGCTLGMFPLLFF</sequence>
<gene>
    <name evidence="6" type="ORF">BOKJ2_LOCUS5004</name>
</gene>
<comment type="subcellular location">
    <subcellularLocation>
        <location evidence="1">Membrane</location>
        <topology evidence="1">Multi-pass membrane protein</topology>
    </subcellularLocation>
</comment>
<keyword evidence="7" id="KW-1185">Reference proteome</keyword>
<protein>
    <recommendedName>
        <fullName evidence="8">Transmembrane protein 65</fullName>
    </recommendedName>
</protein>
<evidence type="ECO:0008006" key="8">
    <source>
        <dbReference type="Google" id="ProtNLM"/>
    </source>
</evidence>
<dbReference type="InterPro" id="IPR019537">
    <property type="entry name" value="TMEM65"/>
</dbReference>
<comment type="caution">
    <text evidence="6">The sequence shown here is derived from an EMBL/GenBank/DDBJ whole genome shotgun (WGS) entry which is preliminary data.</text>
</comment>
<evidence type="ECO:0000256" key="1">
    <source>
        <dbReference type="ARBA" id="ARBA00004141"/>
    </source>
</evidence>
<name>A0A811KBP6_9BILA</name>
<dbReference type="EMBL" id="CAJFDH010000002">
    <property type="protein sequence ID" value="CAD5213203.1"/>
    <property type="molecule type" value="Genomic_DNA"/>
</dbReference>
<dbReference type="Proteomes" id="UP000783686">
    <property type="component" value="Unassembled WGS sequence"/>
</dbReference>
<evidence type="ECO:0000256" key="2">
    <source>
        <dbReference type="ARBA" id="ARBA00022692"/>
    </source>
</evidence>
<feature type="transmembrane region" description="Helical" evidence="5">
    <location>
        <begin position="32"/>
        <end position="54"/>
    </location>
</feature>